<comment type="similarity">
    <text evidence="2">Belongs to the MUB1/samB family.</text>
</comment>
<keyword evidence="14" id="KW-1185">Reference proteome</keyword>
<feature type="compositionally biased region" description="Low complexity" evidence="11">
    <location>
        <begin position="308"/>
        <end position="320"/>
    </location>
</feature>
<dbReference type="GO" id="GO:0006511">
    <property type="term" value="P:ubiquitin-dependent protein catabolic process"/>
    <property type="evidence" value="ECO:0007669"/>
    <property type="project" value="TreeGrafter"/>
</dbReference>
<keyword evidence="7" id="KW-0862">Zinc</keyword>
<dbReference type="GO" id="GO:1990304">
    <property type="term" value="C:MUB1-RAD6-UBR2 ubiquitin ligase complex"/>
    <property type="evidence" value="ECO:0007669"/>
    <property type="project" value="TreeGrafter"/>
</dbReference>
<evidence type="ECO:0000256" key="4">
    <source>
        <dbReference type="ARBA" id="ARBA00022490"/>
    </source>
</evidence>
<feature type="region of interest" description="Disordered" evidence="11">
    <location>
        <begin position="431"/>
        <end position="466"/>
    </location>
</feature>
<proteinExistence type="inferred from homology"/>
<evidence type="ECO:0000256" key="7">
    <source>
        <dbReference type="ARBA" id="ARBA00022833"/>
    </source>
</evidence>
<comment type="caution">
    <text evidence="13">The sequence shown here is derived from an EMBL/GenBank/DDBJ whole genome shotgun (WGS) entry which is preliminary data.</text>
</comment>
<evidence type="ECO:0000313" key="13">
    <source>
        <dbReference type="EMBL" id="KAG5919077.1"/>
    </source>
</evidence>
<evidence type="ECO:0000313" key="14">
    <source>
        <dbReference type="Proteomes" id="UP000811619"/>
    </source>
</evidence>
<accession>A0A8K0J247</accession>
<feature type="compositionally biased region" description="Basic residues" evidence="11">
    <location>
        <begin position="142"/>
        <end position="153"/>
    </location>
</feature>
<name>A0A8K0J247_9HYPO</name>
<evidence type="ECO:0000259" key="12">
    <source>
        <dbReference type="PROSITE" id="PS50865"/>
    </source>
</evidence>
<dbReference type="GO" id="GO:0008270">
    <property type="term" value="F:zinc ion binding"/>
    <property type="evidence" value="ECO:0007669"/>
    <property type="project" value="UniProtKB-KW"/>
</dbReference>
<evidence type="ECO:0000256" key="6">
    <source>
        <dbReference type="ARBA" id="ARBA00022771"/>
    </source>
</evidence>
<dbReference type="Gene3D" id="6.10.140.2220">
    <property type="match status" value="1"/>
</dbReference>
<dbReference type="FunFam" id="6.10.140.2220:FF:000003">
    <property type="entry name" value="MYND-type zinc finger protein"/>
    <property type="match status" value="1"/>
</dbReference>
<dbReference type="PANTHER" id="PTHR47442:SF1">
    <property type="entry name" value="MYND-TYPE ZINC FINGER PROTEIN MUB1"/>
    <property type="match status" value="1"/>
</dbReference>
<dbReference type="Pfam" id="PF01753">
    <property type="entry name" value="zf-MYND"/>
    <property type="match status" value="1"/>
</dbReference>
<dbReference type="SUPFAM" id="SSF144232">
    <property type="entry name" value="HIT/MYND zinc finger-like"/>
    <property type="match status" value="1"/>
</dbReference>
<comment type="function">
    <text evidence="8">Involved in determination of the onset of polarized growth and morphogenesis. Plays a role in the regulation of branching in hyphae and spore formation.</text>
</comment>
<keyword evidence="4" id="KW-0963">Cytoplasm</keyword>
<evidence type="ECO:0000256" key="11">
    <source>
        <dbReference type="SAM" id="MobiDB-lite"/>
    </source>
</evidence>
<evidence type="ECO:0000256" key="8">
    <source>
        <dbReference type="ARBA" id="ARBA00025097"/>
    </source>
</evidence>
<gene>
    <name evidence="13" type="ORF">E4U42_006609</name>
</gene>
<dbReference type="InterPro" id="IPR051664">
    <property type="entry name" value="MYND-type_zinc_finger"/>
</dbReference>
<dbReference type="InterPro" id="IPR002893">
    <property type="entry name" value="Znf_MYND"/>
</dbReference>
<dbReference type="GO" id="GO:0005737">
    <property type="term" value="C:cytoplasm"/>
    <property type="evidence" value="ECO:0007669"/>
    <property type="project" value="UniProtKB-SubCell"/>
</dbReference>
<reference evidence="13" key="1">
    <citation type="journal article" date="2020" name="bioRxiv">
        <title>Whole genome comparisons of ergot fungi reveals the divergence and evolution of species within the genus Claviceps are the result of varying mechanisms driving genome evolution and host range expansion.</title>
        <authorList>
            <person name="Wyka S.A."/>
            <person name="Mondo S.J."/>
            <person name="Liu M."/>
            <person name="Dettman J."/>
            <person name="Nalam V."/>
            <person name="Broders K.D."/>
        </authorList>
    </citation>
    <scope>NUCLEOTIDE SEQUENCE</scope>
    <source>
        <strain evidence="13">CCC 489</strain>
    </source>
</reference>
<keyword evidence="5" id="KW-0479">Metal-binding</keyword>
<dbReference type="OrthoDB" id="5594178at2759"/>
<protein>
    <recommendedName>
        <fullName evidence="3">MYND-type zinc finger protein samB</fullName>
    </recommendedName>
    <alternativeName>
        <fullName evidence="9">Suppressor of anucleate metulae protein B</fullName>
    </alternativeName>
</protein>
<feature type="domain" description="MYND-type" evidence="12">
    <location>
        <begin position="600"/>
        <end position="641"/>
    </location>
</feature>
<sequence>MREVNFSIPNVNKASVGITTALYDRRALDCTSTLPLINSLNHLAYLTTSSARIRDILTVDGGIERLVCILKQGRSKDMMGMWKWNLAFQCVVNIGVRGTENVRTRVVEADMVPVIATILDNYIKIIEKCREKAEEANQKQLHDHHHRRHRGHDHRASSKTNTFPTRSTRFESDLRTIRRHGPSPSIDVPVSYAGPSTAAAQVTPERATASTDGAHATTPDRPAMSAGRHRYSFRDMDARHGDALLSGVAPVQPLAAAPLAVDPIDGFVRPVRDSDRLASMGRFGQGQRENAAAQQPVSPITPLPPPSQLHSPTATDPAPAVSAVAAAAAAAAATAALDAPDRPRRRPSIRHQNSTIDTDDMNADSMPSDESPDADITGTTDMQSTVGIQDITMDDGESLLAASSLQLNTPTVSETHQDPGGFNMTRRAPLDGSIGNTANPTPVPPMGLSPNRPAMVTPPQPQAPSSTVPRYLLDGQFVPTPEMLAVMPREEDVLMSLQLLAYVSKYCGLRSYFQKSHLVPKLSLGRNIAAFDGDEDAGDFEDPDASDDEYILPNDFNLFPLVEKFTVRYHSTDMQYWAGVVMRNLCRKDDTRGGIRQCAYYQCGKWEEYTRQFAKCRRCRRTKYCSKECQKSAWAFHRHWCVAASQVDARG</sequence>
<dbReference type="Proteomes" id="UP000811619">
    <property type="component" value="Unassembled WGS sequence"/>
</dbReference>
<dbReference type="PANTHER" id="PTHR47442">
    <property type="entry name" value="MYND-TYPE ZINC FINGER PROTEIN MUB1"/>
    <property type="match status" value="1"/>
</dbReference>
<feature type="region of interest" description="Disordered" evidence="11">
    <location>
        <begin position="335"/>
        <end position="380"/>
    </location>
</feature>
<dbReference type="GO" id="GO:0007163">
    <property type="term" value="P:establishment or maintenance of cell polarity"/>
    <property type="evidence" value="ECO:0007669"/>
    <property type="project" value="TreeGrafter"/>
</dbReference>
<dbReference type="EMBL" id="SRPY01000694">
    <property type="protein sequence ID" value="KAG5919077.1"/>
    <property type="molecule type" value="Genomic_DNA"/>
</dbReference>
<feature type="compositionally biased region" description="Polar residues" evidence="11">
    <location>
        <begin position="158"/>
        <end position="167"/>
    </location>
</feature>
<evidence type="ECO:0000256" key="2">
    <source>
        <dbReference type="ARBA" id="ARBA00010655"/>
    </source>
</evidence>
<evidence type="ECO:0000256" key="9">
    <source>
        <dbReference type="ARBA" id="ARBA00031540"/>
    </source>
</evidence>
<keyword evidence="6 10" id="KW-0863">Zinc-finger</keyword>
<dbReference type="AlphaFoldDB" id="A0A8K0J247"/>
<feature type="region of interest" description="Disordered" evidence="11">
    <location>
        <begin position="136"/>
        <end position="226"/>
    </location>
</feature>
<evidence type="ECO:0000256" key="5">
    <source>
        <dbReference type="ARBA" id="ARBA00022723"/>
    </source>
</evidence>
<comment type="subcellular location">
    <subcellularLocation>
        <location evidence="1">Cytoplasm</location>
    </subcellularLocation>
</comment>
<evidence type="ECO:0000256" key="1">
    <source>
        <dbReference type="ARBA" id="ARBA00004496"/>
    </source>
</evidence>
<evidence type="ECO:0000256" key="3">
    <source>
        <dbReference type="ARBA" id="ARBA00019873"/>
    </source>
</evidence>
<dbReference type="PROSITE" id="PS50865">
    <property type="entry name" value="ZF_MYND_2"/>
    <property type="match status" value="1"/>
</dbReference>
<evidence type="ECO:0000256" key="10">
    <source>
        <dbReference type="PROSITE-ProRule" id="PRU00134"/>
    </source>
</evidence>
<organism evidence="13 14">
    <name type="scientific">Claviceps africana</name>
    <dbReference type="NCBI Taxonomy" id="83212"/>
    <lineage>
        <taxon>Eukaryota</taxon>
        <taxon>Fungi</taxon>
        <taxon>Dikarya</taxon>
        <taxon>Ascomycota</taxon>
        <taxon>Pezizomycotina</taxon>
        <taxon>Sordariomycetes</taxon>
        <taxon>Hypocreomycetidae</taxon>
        <taxon>Hypocreales</taxon>
        <taxon>Clavicipitaceae</taxon>
        <taxon>Claviceps</taxon>
    </lineage>
</organism>
<feature type="region of interest" description="Disordered" evidence="11">
    <location>
        <begin position="284"/>
        <end position="320"/>
    </location>
</feature>